<proteinExistence type="predicted"/>
<dbReference type="EMBL" id="FZNO01000004">
    <property type="protein sequence ID" value="SNR35715.1"/>
    <property type="molecule type" value="Genomic_DNA"/>
</dbReference>
<feature type="transmembrane region" description="Helical" evidence="1">
    <location>
        <begin position="101"/>
        <end position="120"/>
    </location>
</feature>
<protein>
    <submittedName>
        <fullName evidence="2">Uncharacterized protein</fullName>
    </submittedName>
</protein>
<keyword evidence="1" id="KW-0472">Membrane</keyword>
<organism evidence="2 3">
    <name type="scientific">Blastococcus mobilis</name>
    <dbReference type="NCBI Taxonomy" id="1938746"/>
    <lineage>
        <taxon>Bacteria</taxon>
        <taxon>Bacillati</taxon>
        <taxon>Actinomycetota</taxon>
        <taxon>Actinomycetes</taxon>
        <taxon>Geodermatophilales</taxon>
        <taxon>Geodermatophilaceae</taxon>
        <taxon>Blastococcus</taxon>
    </lineage>
</organism>
<evidence type="ECO:0000313" key="2">
    <source>
        <dbReference type="EMBL" id="SNR35715.1"/>
    </source>
</evidence>
<feature type="transmembrane region" description="Helical" evidence="1">
    <location>
        <begin position="132"/>
        <end position="153"/>
    </location>
</feature>
<feature type="transmembrane region" description="Helical" evidence="1">
    <location>
        <begin position="60"/>
        <end position="80"/>
    </location>
</feature>
<keyword evidence="1" id="KW-0812">Transmembrane</keyword>
<evidence type="ECO:0000256" key="1">
    <source>
        <dbReference type="SAM" id="Phobius"/>
    </source>
</evidence>
<dbReference type="RefSeq" id="WP_089335445.1">
    <property type="nucleotide sequence ID" value="NZ_FZNO01000004.1"/>
</dbReference>
<reference evidence="2 3" key="1">
    <citation type="submission" date="2017-06" db="EMBL/GenBank/DDBJ databases">
        <authorList>
            <person name="Kim H.J."/>
            <person name="Triplett B.A."/>
        </authorList>
    </citation>
    <scope>NUCLEOTIDE SEQUENCE [LARGE SCALE GENOMIC DNA]</scope>
    <source>
        <strain evidence="2 3">DSM 44272</strain>
    </source>
</reference>
<gene>
    <name evidence="2" type="ORF">SAMN06272737_1047</name>
</gene>
<dbReference type="AlphaFoldDB" id="A0A238VMX7"/>
<accession>A0A238VMX7</accession>
<feature type="transmembrane region" description="Helical" evidence="1">
    <location>
        <begin position="20"/>
        <end position="40"/>
    </location>
</feature>
<keyword evidence="3" id="KW-1185">Reference proteome</keyword>
<sequence length="186" mass="19997">MGTRRTRRDRLDAILEAPAVDYAGATILVGLVLVLAQKLSGFDVLGHLDDAQRADLYGRLIGPLSIVASIGTAGLAVYAGNAGPTMTLLRATFGGRVLKQFRGAAAAAGLGVLILIAVYVAQVGYDADWTRWIALGAAAFLMLRTLRVIYFYSHVLKIVDEDKVPLPPRPSLDDLPIVQRRRKSSV</sequence>
<dbReference type="Proteomes" id="UP000198403">
    <property type="component" value="Unassembled WGS sequence"/>
</dbReference>
<name>A0A238VMX7_9ACTN</name>
<evidence type="ECO:0000313" key="3">
    <source>
        <dbReference type="Proteomes" id="UP000198403"/>
    </source>
</evidence>
<keyword evidence="1" id="KW-1133">Transmembrane helix</keyword>